<evidence type="ECO:0000256" key="1">
    <source>
        <dbReference type="SAM" id="MobiDB-lite"/>
    </source>
</evidence>
<reference evidence="2" key="1">
    <citation type="submission" date="2023-07" db="EMBL/GenBank/DDBJ databases">
        <title>Black Yeasts Isolated from many extreme environments.</title>
        <authorList>
            <person name="Coleine C."/>
            <person name="Stajich J.E."/>
            <person name="Selbmann L."/>
        </authorList>
    </citation>
    <scope>NUCLEOTIDE SEQUENCE</scope>
    <source>
        <strain evidence="2">CCFEE 5485</strain>
    </source>
</reference>
<feature type="region of interest" description="Disordered" evidence="1">
    <location>
        <begin position="140"/>
        <end position="174"/>
    </location>
</feature>
<gene>
    <name evidence="2" type="ORF">LTR78_002844</name>
</gene>
<dbReference type="EMBL" id="JAUTXT010000007">
    <property type="protein sequence ID" value="KAK3677306.1"/>
    <property type="molecule type" value="Genomic_DNA"/>
</dbReference>
<feature type="compositionally biased region" description="Polar residues" evidence="1">
    <location>
        <begin position="145"/>
        <end position="157"/>
    </location>
</feature>
<name>A0AAE0WSY9_9PEZI</name>
<protein>
    <submittedName>
        <fullName evidence="2">Uncharacterized protein</fullName>
    </submittedName>
</protein>
<dbReference type="AlphaFoldDB" id="A0AAE0WSY9"/>
<accession>A0AAE0WSY9</accession>
<proteinExistence type="predicted"/>
<comment type="caution">
    <text evidence="2">The sequence shown here is derived from an EMBL/GenBank/DDBJ whole genome shotgun (WGS) entry which is preliminary data.</text>
</comment>
<evidence type="ECO:0000313" key="2">
    <source>
        <dbReference type="EMBL" id="KAK3677306.1"/>
    </source>
</evidence>
<feature type="compositionally biased region" description="Low complexity" evidence="1">
    <location>
        <begin position="159"/>
        <end position="174"/>
    </location>
</feature>
<keyword evidence="3" id="KW-1185">Reference proteome</keyword>
<evidence type="ECO:0000313" key="3">
    <source>
        <dbReference type="Proteomes" id="UP001274830"/>
    </source>
</evidence>
<sequence>MPAVPAALASISDANQGSQAIRQQNHANNVARLRAALQLRRQARFAGTGNTPAQEARHVAVNGVKRIVSLQPKDMSTNMLEGLCKLSSMTRTHATDAHRLLLAIVNARIASTGLLFSLQIKDVVGAIQKVQEYGVLKRATAAHQHGQQTETTSTTAVRTGPATETAQQPAAAPAGVTMSLTASTGASWAEQAVSVKHLYLTMQRRAMAAQKQTVTVTLTL</sequence>
<dbReference type="Proteomes" id="UP001274830">
    <property type="component" value="Unassembled WGS sequence"/>
</dbReference>
<organism evidence="2 3">
    <name type="scientific">Recurvomyces mirabilis</name>
    <dbReference type="NCBI Taxonomy" id="574656"/>
    <lineage>
        <taxon>Eukaryota</taxon>
        <taxon>Fungi</taxon>
        <taxon>Dikarya</taxon>
        <taxon>Ascomycota</taxon>
        <taxon>Pezizomycotina</taxon>
        <taxon>Dothideomycetes</taxon>
        <taxon>Dothideomycetidae</taxon>
        <taxon>Mycosphaerellales</taxon>
        <taxon>Teratosphaeriaceae</taxon>
        <taxon>Recurvomyces</taxon>
    </lineage>
</organism>